<dbReference type="InterPro" id="IPR053175">
    <property type="entry name" value="DHMBA_Reg_Transcription_Factor"/>
</dbReference>
<feature type="region of interest" description="Disordered" evidence="2">
    <location>
        <begin position="61"/>
        <end position="99"/>
    </location>
</feature>
<dbReference type="Gene3D" id="4.10.240.10">
    <property type="entry name" value="Zn(2)-C6 fungal-type DNA-binding domain"/>
    <property type="match status" value="1"/>
</dbReference>
<evidence type="ECO:0000256" key="2">
    <source>
        <dbReference type="SAM" id="MobiDB-lite"/>
    </source>
</evidence>
<dbReference type="GO" id="GO:0000981">
    <property type="term" value="F:DNA-binding transcription factor activity, RNA polymerase II-specific"/>
    <property type="evidence" value="ECO:0007669"/>
    <property type="project" value="InterPro"/>
</dbReference>
<feature type="region of interest" description="Disordered" evidence="2">
    <location>
        <begin position="364"/>
        <end position="405"/>
    </location>
</feature>
<dbReference type="PANTHER" id="PTHR38791">
    <property type="entry name" value="ZN(II)2CYS6 TRANSCRIPTION FACTOR (EUROFUNG)-RELATED-RELATED"/>
    <property type="match status" value="1"/>
</dbReference>
<evidence type="ECO:0000259" key="3">
    <source>
        <dbReference type="PROSITE" id="PS50048"/>
    </source>
</evidence>
<dbReference type="GO" id="GO:0008270">
    <property type="term" value="F:zinc ion binding"/>
    <property type="evidence" value="ECO:0007669"/>
    <property type="project" value="InterPro"/>
</dbReference>
<dbReference type="SUPFAM" id="SSF57701">
    <property type="entry name" value="Zn2/Cys6 DNA-binding domain"/>
    <property type="match status" value="1"/>
</dbReference>
<feature type="compositionally biased region" description="Basic and acidic residues" evidence="2">
    <location>
        <begin position="74"/>
        <end position="84"/>
    </location>
</feature>
<protein>
    <recommendedName>
        <fullName evidence="3">Zn(2)-C6 fungal-type domain-containing protein</fullName>
    </recommendedName>
</protein>
<dbReference type="PANTHER" id="PTHR38791:SF13">
    <property type="entry name" value="ZN(2)-C6 FUNGAL-TYPE DOMAIN-CONTAINING PROTEIN"/>
    <property type="match status" value="1"/>
</dbReference>
<reference evidence="5" key="1">
    <citation type="submission" date="2016-02" db="EMBL/GenBank/DDBJ databases">
        <title>Draft genome sequence of Microdochium bolleyi, a fungal endophyte of beachgrass.</title>
        <authorList>
            <consortium name="DOE Joint Genome Institute"/>
            <person name="David A.S."/>
            <person name="May G."/>
            <person name="Haridas S."/>
            <person name="Lim J."/>
            <person name="Wang M."/>
            <person name="Labutti K."/>
            <person name="Lipzen A."/>
            <person name="Barry K."/>
            <person name="Grigoriev I.V."/>
        </authorList>
    </citation>
    <scope>NUCLEOTIDE SEQUENCE [LARGE SCALE GENOMIC DNA]</scope>
    <source>
        <strain evidence="5">J235TASD1</strain>
    </source>
</reference>
<dbReference type="SMART" id="SM00066">
    <property type="entry name" value="GAL4"/>
    <property type="match status" value="1"/>
</dbReference>
<organism evidence="4 5">
    <name type="scientific">Microdochium bolleyi</name>
    <dbReference type="NCBI Taxonomy" id="196109"/>
    <lineage>
        <taxon>Eukaryota</taxon>
        <taxon>Fungi</taxon>
        <taxon>Dikarya</taxon>
        <taxon>Ascomycota</taxon>
        <taxon>Pezizomycotina</taxon>
        <taxon>Sordariomycetes</taxon>
        <taxon>Xylariomycetidae</taxon>
        <taxon>Xylariales</taxon>
        <taxon>Microdochiaceae</taxon>
        <taxon>Microdochium</taxon>
    </lineage>
</organism>
<dbReference type="STRING" id="196109.A0A136JH08"/>
<dbReference type="EMBL" id="KQ964245">
    <property type="protein sequence ID" value="KXJ96376.1"/>
    <property type="molecule type" value="Genomic_DNA"/>
</dbReference>
<dbReference type="OrthoDB" id="4491390at2759"/>
<dbReference type="PROSITE" id="PS00463">
    <property type="entry name" value="ZN2_CY6_FUNGAL_1"/>
    <property type="match status" value="1"/>
</dbReference>
<gene>
    <name evidence="4" type="ORF">Micbo1qcDRAFT_199197</name>
</gene>
<dbReference type="InterPro" id="IPR036864">
    <property type="entry name" value="Zn2-C6_fun-type_DNA-bd_sf"/>
</dbReference>
<feature type="domain" description="Zn(2)-C6 fungal-type" evidence="3">
    <location>
        <begin position="10"/>
        <end position="38"/>
    </location>
</feature>
<sequence>MPYTGKPSGACLTCRNRRIKCDETRPSCLKCHNSNRTCLGYKDPSQVKFRDMTAMTIQRYKSTAEESSTSSPDSHSHNDPDRLHRSVSPGKSDGLQDSDTIPNYGVLAFATKSSRQDRGRKMIKAESTNERLWQYREATKLLPPPPVSVNQHAISYLFSAYLGAANHYLDSGFSGVLETIVQKGKPPRYLSAAISATSIAAFSRRPNARPLAIRAEKVYSQALVEVNKALRQASAIQNDELLAAILILALYEMFMSNHFTGYYNHILGAATILKNRPNGPFTTATGAMAFILTRNEIMKTVLLTPLSSIERDLNPWKQWLHALGLDKWTLSARSHMPASVMSGPLMHYKALLYQAMEDSAIGASTASSSPLSGVSSHPSPDDSRSEQDSICDSNTPATPPPGTDTLIPGLEYLTGVLRQFLDTKARFAQVDRTISELYNMGAAPPQPIPAGMVREVDGWVLFIDSPIYVYSSMLHAGFRLAMTLTYLDPATKAALLVSSVPEPASHGLRQMNEFQELSAGGERAVAEIVGSVPYLCGLLPSSMTGKSSSRELLDVAGIRDAQAISFAIWAMAAAIMSPFTTSAQSEYLLGMLRYCHQVKGIGQAAALHEACMELVRRGTSTSPPACASPIPAAWMGRGTSLEGLIYGVKTEAT</sequence>
<name>A0A136JH08_9PEZI</name>
<feature type="compositionally biased region" description="Low complexity" evidence="2">
    <location>
        <begin position="364"/>
        <end position="378"/>
    </location>
</feature>
<dbReference type="Proteomes" id="UP000070501">
    <property type="component" value="Unassembled WGS sequence"/>
</dbReference>
<dbReference type="InterPro" id="IPR001138">
    <property type="entry name" value="Zn2Cys6_DnaBD"/>
</dbReference>
<keyword evidence="5" id="KW-1185">Reference proteome</keyword>
<dbReference type="Pfam" id="PF11951">
    <property type="entry name" value="Fungal_trans_2"/>
    <property type="match status" value="1"/>
</dbReference>
<dbReference type="AlphaFoldDB" id="A0A136JH08"/>
<dbReference type="PROSITE" id="PS50048">
    <property type="entry name" value="ZN2_CY6_FUNGAL_2"/>
    <property type="match status" value="1"/>
</dbReference>
<dbReference type="Pfam" id="PF00172">
    <property type="entry name" value="Zn_clus"/>
    <property type="match status" value="1"/>
</dbReference>
<accession>A0A136JH08</accession>
<evidence type="ECO:0000313" key="5">
    <source>
        <dbReference type="Proteomes" id="UP000070501"/>
    </source>
</evidence>
<dbReference type="InParanoid" id="A0A136JH08"/>
<proteinExistence type="predicted"/>
<dbReference type="CDD" id="cd00067">
    <property type="entry name" value="GAL4"/>
    <property type="match status" value="1"/>
</dbReference>
<evidence type="ECO:0000256" key="1">
    <source>
        <dbReference type="ARBA" id="ARBA00023242"/>
    </source>
</evidence>
<dbReference type="InterPro" id="IPR021858">
    <property type="entry name" value="Fun_TF"/>
</dbReference>
<keyword evidence="1" id="KW-0539">Nucleus</keyword>
<evidence type="ECO:0000313" key="4">
    <source>
        <dbReference type="EMBL" id="KXJ96376.1"/>
    </source>
</evidence>